<feature type="coiled-coil region" evidence="1">
    <location>
        <begin position="659"/>
        <end position="962"/>
    </location>
</feature>
<comment type="caution">
    <text evidence="2">The sequence shown here is derived from an EMBL/GenBank/DDBJ whole genome shotgun (WGS) entry which is preliminary data.</text>
</comment>
<dbReference type="Proteomes" id="UP000240830">
    <property type="component" value="Unassembled WGS sequence"/>
</dbReference>
<name>A0A2H9TFV9_9FUNG</name>
<evidence type="ECO:0000313" key="2">
    <source>
        <dbReference type="EMBL" id="PJF16480.1"/>
    </source>
</evidence>
<feature type="coiled-coil region" evidence="1">
    <location>
        <begin position="346"/>
        <end position="418"/>
    </location>
</feature>
<dbReference type="STRING" id="1246581.A0A2H9TFV9"/>
<feature type="coiled-coil region" evidence="1">
    <location>
        <begin position="532"/>
        <end position="632"/>
    </location>
</feature>
<evidence type="ECO:0000256" key="1">
    <source>
        <dbReference type="SAM" id="Coils"/>
    </source>
</evidence>
<dbReference type="OrthoDB" id="5583482at2759"/>
<accession>A0A2H9TFV9</accession>
<protein>
    <submittedName>
        <fullName evidence="2">Uncharacterized protein</fullName>
    </submittedName>
</protein>
<proteinExistence type="predicted"/>
<sequence>MQALINHMRMRPQVYIDLKGTKMQLFVLTGVVAATAATATWFGVFKAHHDPHLVFNSREDPFPYLRARDEQQPKVSETNLEEHYDLLDILNGKYGDHYTNGVLRAAQLKRMYLRIIAFGREALDRDWSELPVPDFNALTRPSATAKVRSDVLELFSAVIVNVALNIPHLKVEIDCLLASLPQMDSEIVNFSLASMKALVVGTFPESPTLTNITISPQLDYEYEYKALRVLFEAISSEAEVLREQLLNAKFPALQSMVDILQKENQEEAMVLAKANVMAESAKGSDSTLKLIEQMRLVDPNVTCLSDVGMVLEKMWNDSRKKDELILRLQARCEETEISRDVLIEKEKILLEDKRESELEMQSLKDEQNSIFCLQSEKVIMQAELQKLSDENGQLRIRISQKEDEVMQLENGRQEYALNIQSLSDTHQSNVESLQKQLDDNIMERTNASESLAKLQTQYNLLSNTYAESTCQLYEDVAGISNTVRIHEFRLRKVKSQLSKSKSRVVILQKENLALNTHRSKLRKRLRKLWPNYHGLKKTVNQREAAVQELKAKVASSTQLNEEMEALLQANTEEILMLQSHFKETLKQLDEKKRELDNLASLNQSVSESHKELEVLRSNLSQAKEEAAENLVRGQLLLEENLCRADNLAKAKETEFHSTVAELKQQLDQATSNAEKLRIENEELTRESFELKSLSRKRDGQIAELEDELQIKMLGKEKLTRAMEMEITRIDELNRIEVNRLTEKIRELQDNAGSVEGVHASAMSQLKSDILALEQENRTLLAAMAQLSSEREQFAHNLHEAERTRAKSIQDGEKLESALVEIMAGKGNLENEMQKMLNEYTVQRELSQRLGEQFQKQSEELESCRLDLDEAQREIALQKHDLDNLAAQEAQRLSKKQMEISELQQSLLNQETHWSEQINQRNARISNLEAESSDLKTKIYSRERNWESERAELQNWLRQQEKELQKLVAYHAPHEDASCQTDFSGSTMAVVTVDLDQVDRSVVDLKDKEIAKMKMAMKEMLNSIREEHRAILTVWHNLGSRMYRDTFYQRV</sequence>
<dbReference type="EMBL" id="MTSL01000219">
    <property type="protein sequence ID" value="PJF16480.1"/>
    <property type="molecule type" value="Genomic_DNA"/>
</dbReference>
<reference evidence="2 3" key="1">
    <citation type="submission" date="2016-10" db="EMBL/GenBank/DDBJ databases">
        <title>The genome of Paramicrosporidium saccamoebae is the missing link in understanding Cryptomycota and Microsporidia evolution.</title>
        <authorList>
            <person name="Quandt C.A."/>
            <person name="Beaudet D."/>
            <person name="Corsaro D."/>
            <person name="Michel R."/>
            <person name="Corradi N."/>
            <person name="James T."/>
        </authorList>
    </citation>
    <scope>NUCLEOTIDE SEQUENCE [LARGE SCALE GENOMIC DNA]</scope>
    <source>
        <strain evidence="2 3">KSL3</strain>
    </source>
</reference>
<evidence type="ECO:0000313" key="3">
    <source>
        <dbReference type="Proteomes" id="UP000240830"/>
    </source>
</evidence>
<keyword evidence="3" id="KW-1185">Reference proteome</keyword>
<organism evidence="2 3">
    <name type="scientific">Paramicrosporidium saccamoebae</name>
    <dbReference type="NCBI Taxonomy" id="1246581"/>
    <lineage>
        <taxon>Eukaryota</taxon>
        <taxon>Fungi</taxon>
        <taxon>Fungi incertae sedis</taxon>
        <taxon>Cryptomycota</taxon>
        <taxon>Cryptomycota incertae sedis</taxon>
        <taxon>Paramicrosporidium</taxon>
    </lineage>
</organism>
<dbReference type="AlphaFoldDB" id="A0A2H9TFV9"/>
<keyword evidence="1" id="KW-0175">Coiled coil</keyword>
<gene>
    <name evidence="2" type="ORF">PSACC_03666</name>
</gene>